<reference evidence="1 2" key="1">
    <citation type="submission" date="2023-10" db="EMBL/GenBank/DDBJ databases">
        <title>Bacteria for the degradation of biodegradable plastic PBAT(Polybutylene adipate terephthalate).</title>
        <authorList>
            <person name="Weon H.-Y."/>
            <person name="Yeon J."/>
        </authorList>
    </citation>
    <scope>NUCLEOTIDE SEQUENCE [LARGE SCALE GENOMIC DNA]</scope>
    <source>
        <strain evidence="1 2">SBD 7-3</strain>
        <plasmid evidence="1 2">unnamed1</plasmid>
    </source>
</reference>
<name>A0ABZ0D8B7_9BURK</name>
<dbReference type="Proteomes" id="UP001303946">
    <property type="component" value="Plasmid unnamed1"/>
</dbReference>
<dbReference type="EMBL" id="CP136337">
    <property type="protein sequence ID" value="WOB11263.1"/>
    <property type="molecule type" value="Genomic_DNA"/>
</dbReference>
<proteinExistence type="predicted"/>
<dbReference type="RefSeq" id="WP_316704476.1">
    <property type="nucleotide sequence ID" value="NZ_CP136337.1"/>
</dbReference>
<organism evidence="1 2">
    <name type="scientific">Piscinibacter gummiphilus</name>
    <dbReference type="NCBI Taxonomy" id="946333"/>
    <lineage>
        <taxon>Bacteria</taxon>
        <taxon>Pseudomonadati</taxon>
        <taxon>Pseudomonadota</taxon>
        <taxon>Betaproteobacteria</taxon>
        <taxon>Burkholderiales</taxon>
        <taxon>Sphaerotilaceae</taxon>
        <taxon>Piscinibacter</taxon>
    </lineage>
</organism>
<evidence type="ECO:0000313" key="1">
    <source>
        <dbReference type="EMBL" id="WOB11263.1"/>
    </source>
</evidence>
<geneLocation type="plasmid" evidence="1 2">
    <name>unnamed1</name>
</geneLocation>
<accession>A0ABZ0D8B7</accession>
<protein>
    <submittedName>
        <fullName evidence="1">Uncharacterized protein</fullName>
    </submittedName>
</protein>
<sequence>MQMTHQALSHIEVSAPASIQMTDDALNHIEAIAASSPSWMLTHLIKLVTYGLTGVTAEVKERADNLLLKLNRLADEAVAPRTTSAQPAYLEPALALPDVSMHRKAA</sequence>
<evidence type="ECO:0000313" key="2">
    <source>
        <dbReference type="Proteomes" id="UP001303946"/>
    </source>
</evidence>
<keyword evidence="2" id="KW-1185">Reference proteome</keyword>
<gene>
    <name evidence="1" type="ORF">RXV79_26900</name>
</gene>
<keyword evidence="1" id="KW-0614">Plasmid</keyword>